<dbReference type="AlphaFoldDB" id="A0A0D1LCY9"/>
<keyword evidence="2" id="KW-1133">Transmembrane helix</keyword>
<keyword evidence="4" id="KW-1185">Reference proteome</keyword>
<feature type="transmembrane region" description="Helical" evidence="2">
    <location>
        <begin position="12"/>
        <end position="30"/>
    </location>
</feature>
<name>A0A0D1LCY9_9MYCO</name>
<keyword evidence="2" id="KW-0472">Membrane</keyword>
<evidence type="ECO:0000256" key="2">
    <source>
        <dbReference type="SAM" id="Phobius"/>
    </source>
</evidence>
<dbReference type="Proteomes" id="UP000032221">
    <property type="component" value="Unassembled WGS sequence"/>
</dbReference>
<evidence type="ECO:0000313" key="4">
    <source>
        <dbReference type="Proteomes" id="UP000032221"/>
    </source>
</evidence>
<comment type="caution">
    <text evidence="3">The sequence shown here is derived from an EMBL/GenBank/DDBJ whole genome shotgun (WGS) entry which is preliminary data.</text>
</comment>
<reference evidence="3 4" key="1">
    <citation type="submission" date="2015-01" db="EMBL/GenBank/DDBJ databases">
        <title>Genome sequence of Mycobacterium llatzerense and Mycobacterium immunogenum recovered from brain abscess.</title>
        <authorList>
            <person name="Greninger A.L."/>
            <person name="Langelier C."/>
            <person name="Cunningham G."/>
            <person name="Chiu C.Y."/>
            <person name="Miller S."/>
        </authorList>
    </citation>
    <scope>NUCLEOTIDE SEQUENCE [LARGE SCALE GENOMIC DNA]</scope>
    <source>
        <strain evidence="3 4">CLUC14</strain>
    </source>
</reference>
<feature type="transmembrane region" description="Helical" evidence="2">
    <location>
        <begin position="36"/>
        <end position="54"/>
    </location>
</feature>
<accession>A0A0D1LCY9</accession>
<evidence type="ECO:0000256" key="1">
    <source>
        <dbReference type="SAM" id="MobiDB-lite"/>
    </source>
</evidence>
<evidence type="ECO:0000313" key="3">
    <source>
        <dbReference type="EMBL" id="KIU13806.1"/>
    </source>
</evidence>
<feature type="region of interest" description="Disordered" evidence="1">
    <location>
        <begin position="62"/>
        <end position="87"/>
    </location>
</feature>
<proteinExistence type="predicted"/>
<protein>
    <submittedName>
        <fullName evidence="3">Uncharacterized protein</fullName>
    </submittedName>
</protein>
<organism evidence="3 4">
    <name type="scientific">Mycolicibacterium llatzerense</name>
    <dbReference type="NCBI Taxonomy" id="280871"/>
    <lineage>
        <taxon>Bacteria</taxon>
        <taxon>Bacillati</taxon>
        <taxon>Actinomycetota</taxon>
        <taxon>Actinomycetes</taxon>
        <taxon>Mycobacteriales</taxon>
        <taxon>Mycobacteriaceae</taxon>
        <taxon>Mycolicibacterium</taxon>
    </lineage>
</organism>
<dbReference type="EMBL" id="JXST01000064">
    <property type="protein sequence ID" value="KIU13806.1"/>
    <property type="molecule type" value="Genomic_DNA"/>
</dbReference>
<sequence>MRRKEWPVKLSLTVALVVVVVFGAFDFWLWKHYHSPAATLVAVGAFAVACFAQFQASRSAHNSSKASTLAHSAEARAQANEERAKEQLSIPVDRVFQATSVSVC</sequence>
<gene>
    <name evidence="3" type="ORF">TL10_27905</name>
</gene>
<keyword evidence="2" id="KW-0812">Transmembrane</keyword>